<evidence type="ECO:0000313" key="8">
    <source>
        <dbReference type="Proteomes" id="UP000176968"/>
    </source>
</evidence>
<evidence type="ECO:0000313" key="7">
    <source>
        <dbReference type="EMBL" id="OGG98784.1"/>
    </source>
</evidence>
<dbReference type="InterPro" id="IPR019045">
    <property type="entry name" value="Restrct_endonuc_II_HinfI"/>
</dbReference>
<dbReference type="GO" id="GO:0009307">
    <property type="term" value="P:DNA restriction-modification system"/>
    <property type="evidence" value="ECO:0007669"/>
    <property type="project" value="InterPro"/>
</dbReference>
<dbReference type="GO" id="GO:0003677">
    <property type="term" value="F:DNA binding"/>
    <property type="evidence" value="ECO:0007669"/>
    <property type="project" value="InterPro"/>
</dbReference>
<name>A0A1F6GKY7_9BACT</name>
<keyword evidence="1" id="KW-0540">Nuclease</keyword>
<accession>A0A1F6GKY7</accession>
<evidence type="ECO:0000256" key="4">
    <source>
        <dbReference type="ARBA" id="ARBA00022801"/>
    </source>
</evidence>
<keyword evidence="3" id="KW-0255">Endonuclease</keyword>
<proteinExistence type="predicted"/>
<reference evidence="7 8" key="1">
    <citation type="journal article" date="2016" name="Nat. Commun.">
        <title>Thousands of microbial genomes shed light on interconnected biogeochemical processes in an aquifer system.</title>
        <authorList>
            <person name="Anantharaman K."/>
            <person name="Brown C.T."/>
            <person name="Hug L.A."/>
            <person name="Sharon I."/>
            <person name="Castelle C.J."/>
            <person name="Probst A.J."/>
            <person name="Thomas B.C."/>
            <person name="Singh A."/>
            <person name="Wilkins M.J."/>
            <person name="Karaoz U."/>
            <person name="Brodie E.L."/>
            <person name="Williams K.H."/>
            <person name="Hubbard S.S."/>
            <person name="Banfield J.F."/>
        </authorList>
    </citation>
    <scope>NUCLEOTIDE SEQUENCE [LARGE SCALE GENOMIC DNA]</scope>
</reference>
<dbReference type="EMBL" id="MFMY01000035">
    <property type="protein sequence ID" value="OGG98784.1"/>
    <property type="molecule type" value="Genomic_DNA"/>
</dbReference>
<organism evidence="7 8">
    <name type="scientific">Candidatus Kuenenbacteria bacterium RIFCSPHIGHO2_12_FULL_42_14</name>
    <dbReference type="NCBI Taxonomy" id="1798563"/>
    <lineage>
        <taxon>Bacteria</taxon>
        <taxon>Candidatus Kueneniibacteriota</taxon>
    </lineage>
</organism>
<evidence type="ECO:0000256" key="5">
    <source>
        <dbReference type="ARBA" id="ARBA00093760"/>
    </source>
</evidence>
<evidence type="ECO:0000256" key="2">
    <source>
        <dbReference type="ARBA" id="ARBA00022747"/>
    </source>
</evidence>
<dbReference type="EC" id="3.1.21.4" evidence="6"/>
<dbReference type="AlphaFoldDB" id="A0A1F6GKY7"/>
<gene>
    <name evidence="7" type="ORF">A3E04_03295</name>
</gene>
<dbReference type="Pfam" id="PF09520">
    <property type="entry name" value="RE_TdeIII"/>
    <property type="match status" value="1"/>
</dbReference>
<comment type="catalytic activity">
    <reaction evidence="5">
        <text>Endonucleolytic cleavage of DNA to give specific double-stranded fragments with terminal 5'-phosphates.</text>
        <dbReference type="EC" id="3.1.21.4"/>
    </reaction>
</comment>
<keyword evidence="4" id="KW-0378">Hydrolase</keyword>
<evidence type="ECO:0000256" key="6">
    <source>
        <dbReference type="ARBA" id="ARBA00093790"/>
    </source>
</evidence>
<comment type="caution">
    <text evidence="7">The sequence shown here is derived from an EMBL/GenBank/DDBJ whole genome shotgun (WGS) entry which is preliminary data.</text>
</comment>
<evidence type="ECO:0000256" key="3">
    <source>
        <dbReference type="ARBA" id="ARBA00022759"/>
    </source>
</evidence>
<evidence type="ECO:0000256" key="1">
    <source>
        <dbReference type="ARBA" id="ARBA00022722"/>
    </source>
</evidence>
<keyword evidence="2" id="KW-0680">Restriction system</keyword>
<dbReference type="Proteomes" id="UP000176968">
    <property type="component" value="Unassembled WGS sequence"/>
</dbReference>
<dbReference type="GO" id="GO:0009036">
    <property type="term" value="F:type II site-specific deoxyribonuclease activity"/>
    <property type="evidence" value="ECO:0007669"/>
    <property type="project" value="InterPro"/>
</dbReference>
<sequence>MSLSNNQKNQIKELLEKKIEDKLKRYSRETASMPFLTRLMQDTEKVAAYSFIHSLATTLGMSIYEDVSKIIASETAKECFTKYDIGGVISREQKSVIDEIVRELRNGNRKVKSTDEIKEVLNASPKDGKPQKDGRIADFYMLRNGVEHYFEIKTVKPNIDVFTKSKVKLLEWVARKRKAVKVYLAFPYNPYHPKPYERFTEQGVLERGEEFLIGKDYWDFLGGRDTFEQLLALFDEVGKEFKQKIQEKIKQVAKEKMSI</sequence>
<protein>
    <recommendedName>
        <fullName evidence="6">type II site-specific deoxyribonuclease</fullName>
        <ecNumber evidence="6">3.1.21.4</ecNumber>
    </recommendedName>
</protein>